<dbReference type="AlphaFoldDB" id="A0A371PDT7"/>
<gene>
    <name evidence="1" type="ORF">DX116_09140</name>
</gene>
<accession>A0A371PDT7</accession>
<reference evidence="1 2" key="1">
    <citation type="submission" date="2018-08" db="EMBL/GenBank/DDBJ databases">
        <title>Aeromicrobium sp. M2KJ-4, whole genome shotgun sequence.</title>
        <authorList>
            <person name="Tuo L."/>
        </authorList>
    </citation>
    <scope>NUCLEOTIDE SEQUENCE [LARGE SCALE GENOMIC DNA]</scope>
    <source>
        <strain evidence="1 2">M2KJ-4</strain>
    </source>
</reference>
<dbReference type="SUPFAM" id="SSF55979">
    <property type="entry name" value="DNA clamp"/>
    <property type="match status" value="1"/>
</dbReference>
<protein>
    <submittedName>
        <fullName evidence="1">Uncharacterized protein</fullName>
    </submittedName>
</protein>
<comment type="caution">
    <text evidence="1">The sequence shown here is derived from an EMBL/GenBank/DDBJ whole genome shotgun (WGS) entry which is preliminary data.</text>
</comment>
<organism evidence="1 2">
    <name type="scientific">Aeromicrobium endophyticum</name>
    <dbReference type="NCBI Taxonomy" id="2292704"/>
    <lineage>
        <taxon>Bacteria</taxon>
        <taxon>Bacillati</taxon>
        <taxon>Actinomycetota</taxon>
        <taxon>Actinomycetes</taxon>
        <taxon>Propionibacteriales</taxon>
        <taxon>Nocardioidaceae</taxon>
        <taxon>Aeromicrobium</taxon>
    </lineage>
</organism>
<proteinExistence type="predicted"/>
<keyword evidence="2" id="KW-1185">Reference proteome</keyword>
<dbReference type="EMBL" id="QUBR01000001">
    <property type="protein sequence ID" value="REK73678.1"/>
    <property type="molecule type" value="Genomic_DNA"/>
</dbReference>
<sequence length="227" mass="24638">MTGLTVTASELRSVVEPVIGLVDAGSAVYALTGVRLRTEEAYLIAEGAGQFALGQCRQIIDQPGELDVLLPLDALQQVMREVAVAADRRPLVDFRVESPGRLTVVVRSRPDVNAAAFAFELMDHTQFPDLAKPFLKAIQSPASHRTAAALTLAQLDAFRAVEHPLSNPDDYPLVILPGQRRADPVLVTCGHHFIGLVTPRQELRPGTRHRRAAVMARDLDGWGALLS</sequence>
<evidence type="ECO:0000313" key="2">
    <source>
        <dbReference type="Proteomes" id="UP000265581"/>
    </source>
</evidence>
<evidence type="ECO:0000313" key="1">
    <source>
        <dbReference type="EMBL" id="REK73678.1"/>
    </source>
</evidence>
<dbReference type="RefSeq" id="WP_119703788.1">
    <property type="nucleotide sequence ID" value="NZ_JBHSOI010000001.1"/>
</dbReference>
<name>A0A371PDT7_9ACTN</name>
<dbReference type="Proteomes" id="UP000265581">
    <property type="component" value="Unassembled WGS sequence"/>
</dbReference>
<dbReference type="InterPro" id="IPR046938">
    <property type="entry name" value="DNA_clamp_sf"/>
</dbReference>